<dbReference type="SUPFAM" id="SSF47336">
    <property type="entry name" value="ACP-like"/>
    <property type="match status" value="1"/>
</dbReference>
<accession>A0A6B3LNZ3</accession>
<organism evidence="2 3">
    <name type="scientific">Pontibacter burrus</name>
    <dbReference type="NCBI Taxonomy" id="2704466"/>
    <lineage>
        <taxon>Bacteria</taxon>
        <taxon>Pseudomonadati</taxon>
        <taxon>Bacteroidota</taxon>
        <taxon>Cytophagia</taxon>
        <taxon>Cytophagales</taxon>
        <taxon>Hymenobacteraceae</taxon>
        <taxon>Pontibacter</taxon>
    </lineage>
</organism>
<evidence type="ECO:0000313" key="2">
    <source>
        <dbReference type="EMBL" id="NEM98519.1"/>
    </source>
</evidence>
<evidence type="ECO:0000313" key="3">
    <source>
        <dbReference type="Proteomes" id="UP000474777"/>
    </source>
</evidence>
<dbReference type="InterPro" id="IPR036736">
    <property type="entry name" value="ACP-like_sf"/>
</dbReference>
<dbReference type="RefSeq" id="WP_163915411.1">
    <property type="nucleotide sequence ID" value="NZ_JAAGWD010000005.1"/>
</dbReference>
<dbReference type="Pfam" id="PF00550">
    <property type="entry name" value="PP-binding"/>
    <property type="match status" value="1"/>
</dbReference>
<sequence length="86" mass="9608">MNNANCNTQAVQNEVVNIITSVTNIDSNRLLQVRDLSSLGLDIIDVVDIILEVEKTYHLTIPDEVPVYTVDDFVNYVCTHTMKQAG</sequence>
<gene>
    <name evidence="2" type="ORF">GXP69_12510</name>
</gene>
<proteinExistence type="predicted"/>
<evidence type="ECO:0000259" key="1">
    <source>
        <dbReference type="Pfam" id="PF00550"/>
    </source>
</evidence>
<keyword evidence="3" id="KW-1185">Reference proteome</keyword>
<reference evidence="2 3" key="1">
    <citation type="submission" date="2020-02" db="EMBL/GenBank/DDBJ databases">
        <authorList>
            <person name="Kim M.K."/>
        </authorList>
    </citation>
    <scope>NUCLEOTIDE SEQUENCE [LARGE SCALE GENOMIC DNA]</scope>
    <source>
        <strain evidence="2 3">BT327</strain>
    </source>
</reference>
<protein>
    <submittedName>
        <fullName evidence="2">Acyl carrier protein</fullName>
    </submittedName>
</protein>
<feature type="domain" description="Carrier" evidence="1">
    <location>
        <begin position="14"/>
        <end position="64"/>
    </location>
</feature>
<dbReference type="InterPro" id="IPR009081">
    <property type="entry name" value="PP-bd_ACP"/>
</dbReference>
<name>A0A6B3LNZ3_9BACT</name>
<dbReference type="Proteomes" id="UP000474777">
    <property type="component" value="Unassembled WGS sequence"/>
</dbReference>
<dbReference type="AlphaFoldDB" id="A0A6B3LNZ3"/>
<comment type="caution">
    <text evidence="2">The sequence shown here is derived from an EMBL/GenBank/DDBJ whole genome shotgun (WGS) entry which is preliminary data.</text>
</comment>
<dbReference type="Gene3D" id="1.10.1200.10">
    <property type="entry name" value="ACP-like"/>
    <property type="match status" value="1"/>
</dbReference>
<dbReference type="EMBL" id="JAAGWD010000005">
    <property type="protein sequence ID" value="NEM98519.1"/>
    <property type="molecule type" value="Genomic_DNA"/>
</dbReference>